<proteinExistence type="predicted"/>
<name>A0A927HD16_9BACI</name>
<protein>
    <submittedName>
        <fullName evidence="1">DUF1657 domain-containing protein</fullName>
    </submittedName>
</protein>
<keyword evidence="2" id="KW-1185">Reference proteome</keyword>
<dbReference type="RefSeq" id="WP_190999636.1">
    <property type="nucleotide sequence ID" value="NZ_JACXSI010000055.1"/>
</dbReference>
<gene>
    <name evidence="1" type="ORF">IEO70_17375</name>
</gene>
<dbReference type="AlphaFoldDB" id="A0A927HD16"/>
<evidence type="ECO:0000313" key="1">
    <source>
        <dbReference type="EMBL" id="MBD3110106.1"/>
    </source>
</evidence>
<organism evidence="1 2">
    <name type="scientific">Peribacillus faecalis</name>
    <dbReference type="NCBI Taxonomy" id="2772559"/>
    <lineage>
        <taxon>Bacteria</taxon>
        <taxon>Bacillati</taxon>
        <taxon>Bacillota</taxon>
        <taxon>Bacilli</taxon>
        <taxon>Bacillales</taxon>
        <taxon>Bacillaceae</taxon>
        <taxon>Peribacillus</taxon>
    </lineage>
</organism>
<evidence type="ECO:0000313" key="2">
    <source>
        <dbReference type="Proteomes" id="UP000602076"/>
    </source>
</evidence>
<dbReference type="Pfam" id="PF07870">
    <property type="entry name" value="DUF1657"/>
    <property type="match status" value="1"/>
</dbReference>
<comment type="caution">
    <text evidence="1">The sequence shown here is derived from an EMBL/GenBank/DDBJ whole genome shotgun (WGS) entry which is preliminary data.</text>
</comment>
<dbReference type="InterPro" id="IPR012452">
    <property type="entry name" value="DUF1657"/>
</dbReference>
<dbReference type="EMBL" id="JACXSI010000055">
    <property type="protein sequence ID" value="MBD3110106.1"/>
    <property type="molecule type" value="Genomic_DNA"/>
</dbReference>
<sequence>MTVASDVKQCLANLKGIEATLSALAVQTQDEESSRLFHEVMTMVSQIVIDVRDRVGELEREELQYKGF</sequence>
<accession>A0A927HD16</accession>
<dbReference type="Proteomes" id="UP000602076">
    <property type="component" value="Unassembled WGS sequence"/>
</dbReference>
<reference evidence="1" key="1">
    <citation type="submission" date="2020-09" db="EMBL/GenBank/DDBJ databases">
        <title>Bacillus faecalis sp. nov., a moderately halophilic bacterium isolated from cow faeces.</title>
        <authorList>
            <person name="Jiang L."/>
            <person name="Lee J."/>
        </authorList>
    </citation>
    <scope>NUCLEOTIDE SEQUENCE</scope>
    <source>
        <strain evidence="1">AGMB 02131</strain>
    </source>
</reference>